<accession>A0A815H2T0</accession>
<keyword evidence="7" id="KW-0067">ATP-binding</keyword>
<dbReference type="PROSITE" id="PS50893">
    <property type="entry name" value="ABC_TRANSPORTER_2"/>
    <property type="match status" value="2"/>
</dbReference>
<dbReference type="InterPro" id="IPR011527">
    <property type="entry name" value="ABC1_TM_dom"/>
</dbReference>
<evidence type="ECO:0000256" key="11">
    <source>
        <dbReference type="ARBA" id="ARBA00023180"/>
    </source>
</evidence>
<feature type="domain" description="ABC transporter" evidence="14">
    <location>
        <begin position="789"/>
        <end position="1028"/>
    </location>
</feature>
<dbReference type="OrthoDB" id="6500128at2759"/>
<dbReference type="SUPFAM" id="SSF52540">
    <property type="entry name" value="P-loop containing nucleoside triphosphate hydrolases"/>
    <property type="match status" value="2"/>
</dbReference>
<feature type="region of interest" description="Disordered" evidence="12">
    <location>
        <begin position="389"/>
        <end position="439"/>
    </location>
</feature>
<keyword evidence="6" id="KW-0547">Nucleotide-binding</keyword>
<evidence type="ECO:0000256" key="10">
    <source>
        <dbReference type="ARBA" id="ARBA00023136"/>
    </source>
</evidence>
<evidence type="ECO:0000256" key="6">
    <source>
        <dbReference type="ARBA" id="ARBA00022741"/>
    </source>
</evidence>
<dbReference type="GO" id="GO:0090374">
    <property type="term" value="P:oligopeptide export from mitochondrion"/>
    <property type="evidence" value="ECO:0007669"/>
    <property type="project" value="TreeGrafter"/>
</dbReference>
<reference evidence="16" key="1">
    <citation type="submission" date="2021-02" db="EMBL/GenBank/DDBJ databases">
        <authorList>
            <person name="Nowell W R."/>
        </authorList>
    </citation>
    <scope>NUCLEOTIDE SEQUENCE</scope>
</reference>
<dbReference type="PROSITE" id="PS50929">
    <property type="entry name" value="ABC_TM1F"/>
    <property type="match status" value="2"/>
</dbReference>
<evidence type="ECO:0000313" key="16">
    <source>
        <dbReference type="EMBL" id="CAF1348565.1"/>
    </source>
</evidence>
<feature type="domain" description="ABC transporter" evidence="14">
    <location>
        <begin position="147"/>
        <end position="383"/>
    </location>
</feature>
<evidence type="ECO:0000256" key="2">
    <source>
        <dbReference type="ARBA" id="ARBA00007577"/>
    </source>
</evidence>
<dbReference type="Gene3D" id="1.20.1560.10">
    <property type="entry name" value="ABC transporter type 1, transmembrane domain"/>
    <property type="match status" value="2"/>
</dbReference>
<feature type="domain" description="ABC transmembrane type-1" evidence="15">
    <location>
        <begin position="1"/>
        <end position="112"/>
    </location>
</feature>
<dbReference type="GO" id="GO:0015421">
    <property type="term" value="F:ABC-type oligopeptide transporter activity"/>
    <property type="evidence" value="ECO:0007669"/>
    <property type="project" value="TreeGrafter"/>
</dbReference>
<keyword evidence="9 13" id="KW-1133">Transmembrane helix</keyword>
<dbReference type="FunFam" id="3.40.50.300:FF:000205">
    <property type="entry name" value="ABC transporter B family member 4"/>
    <property type="match status" value="1"/>
</dbReference>
<gene>
    <name evidence="16" type="ORF">EDS130_LOCUS33143</name>
</gene>
<dbReference type="CDD" id="cd18578">
    <property type="entry name" value="ABC_6TM_Pgp_ABCB1_D2_like"/>
    <property type="match status" value="1"/>
</dbReference>
<feature type="compositionally biased region" description="Acidic residues" evidence="12">
    <location>
        <begin position="392"/>
        <end position="402"/>
    </location>
</feature>
<feature type="domain" description="ABC transmembrane type-1" evidence="15">
    <location>
        <begin position="465"/>
        <end position="753"/>
    </location>
</feature>
<evidence type="ECO:0000256" key="4">
    <source>
        <dbReference type="ARBA" id="ARBA00022692"/>
    </source>
</evidence>
<keyword evidence="3" id="KW-0813">Transport</keyword>
<dbReference type="Gene3D" id="3.40.50.300">
    <property type="entry name" value="P-loop containing nucleotide triphosphate hydrolases"/>
    <property type="match status" value="2"/>
</dbReference>
<sequence>MKANAIVDEVFSVIRIVTAFGGQHHERIRYEQSLADAKKAGLRKGLYLGISQAFVNISLYGAVALIFWYGPYLARIECWNYDAGVVMIIFTSCLFATNSISMFIPYIVAFIDAAVAGAKVFAVIDRKSPIDYTNHTNNQPHVVRGDIELRNVTFNYPARKEKKPILNNLSVRFPAGKTTAIVGETGCGKSTIIHLIQRFYDPNGGQVLLDKNDIRHLNLSWLRSNMAVVSQEPILFNDTVAENIRFGHATATIEEIKEAARIANIHDFISNDLPDGYNTSIQGSRLSGGQKQRIAIARAVLSNPKILLLDEATSALDAKSEKEVQIGLERAYQGRTTIVVAHRLSTIRHANHIIGLKAGQIEEQGTHKDLMELNGSYAQAVKLQRLENSHDDNDEDENEDYEKENNQAFGKRRRRDSRCSTHSKTSSTTDDDETKQITAAPKSTSRKPFFLRILALNSPEWLSILLGSITSLIYGAVTPAYALIFSLVFGLFNQDVETAERNARNYSILVFCVGLAGGLCQFISSYAFARSGEALTLRMRVISFVTMLRQEMSWYDLEENQHNILVARLSKDAASLKGMTGVTIGAFLNAVGTLVAGLVISFNAGWKLTLVLLCFTPLIVLTGYMLGQRVSKAGQAKGFSSHAEHGSTYATESLKHIRTVTSLGLQNHFIRLYKNAYNKEFRSSLWQSQKIVIGNAIANTIMFFIQLTAFGYGAHLVINREMTYVGVFQIFAVVTYATVAFGRSVSMVPNYSRAKEASIKIMDLHARQSLIDPYKENEGKVLHEVRGVIEFRDVSFKYPSRKESRVLRHLSFKCKRGKTTAVIGPSGSGKSTCIALLERFYDPQQGEVLLDGHDLRTLNIQWLRSIIGLVPQEPALFNISIRDNIAYGDTTRKFTDAEIYEVARQADIHDFVIKLAQGYDTLCGSSDQLKLAGGQKQRIAIARLLIRNPKIVLFDEGASALNAAVEEKILHTFNQTRANRTCIMIAHRLSTIRNSEKIVVLVRGRKEEEGTDEQLTANPHGTYSQLLEAAGLEITTGKNTSNTEYVYF</sequence>
<dbReference type="InterPro" id="IPR039421">
    <property type="entry name" value="Type_1_exporter"/>
</dbReference>
<dbReference type="PROSITE" id="PS00211">
    <property type="entry name" value="ABC_TRANSPORTER_1"/>
    <property type="match status" value="2"/>
</dbReference>
<dbReference type="InterPro" id="IPR003593">
    <property type="entry name" value="AAA+_ATPase"/>
</dbReference>
<dbReference type="GO" id="GO:0016887">
    <property type="term" value="F:ATP hydrolysis activity"/>
    <property type="evidence" value="ECO:0007669"/>
    <property type="project" value="InterPro"/>
</dbReference>
<keyword evidence="4 13" id="KW-0812">Transmembrane</keyword>
<dbReference type="Pfam" id="PF00664">
    <property type="entry name" value="ABC_membrane"/>
    <property type="match status" value="2"/>
</dbReference>
<dbReference type="GO" id="GO:0005524">
    <property type="term" value="F:ATP binding"/>
    <property type="evidence" value="ECO:0007669"/>
    <property type="project" value="UniProtKB-KW"/>
</dbReference>
<comment type="caution">
    <text evidence="16">The sequence shown here is derived from an EMBL/GenBank/DDBJ whole genome shotgun (WGS) entry which is preliminary data.</text>
</comment>
<dbReference type="InterPro" id="IPR036640">
    <property type="entry name" value="ABC1_TM_sf"/>
</dbReference>
<feature type="transmembrane region" description="Helical" evidence="13">
    <location>
        <begin position="691"/>
        <end position="712"/>
    </location>
</feature>
<dbReference type="InterPro" id="IPR003439">
    <property type="entry name" value="ABC_transporter-like_ATP-bd"/>
</dbReference>
<dbReference type="InterPro" id="IPR027417">
    <property type="entry name" value="P-loop_NTPase"/>
</dbReference>
<name>A0A815H2T0_ADIRI</name>
<feature type="transmembrane region" description="Helical" evidence="13">
    <location>
        <begin position="46"/>
        <end position="67"/>
    </location>
</feature>
<dbReference type="CDD" id="cd03249">
    <property type="entry name" value="ABC_MTABC3_MDL1_MDL2"/>
    <property type="match status" value="1"/>
</dbReference>
<dbReference type="GO" id="GO:0005743">
    <property type="term" value="C:mitochondrial inner membrane"/>
    <property type="evidence" value="ECO:0007669"/>
    <property type="project" value="TreeGrafter"/>
</dbReference>
<dbReference type="SUPFAM" id="SSF90123">
    <property type="entry name" value="ABC transporter transmembrane region"/>
    <property type="match status" value="2"/>
</dbReference>
<evidence type="ECO:0000259" key="14">
    <source>
        <dbReference type="PROSITE" id="PS50893"/>
    </source>
</evidence>
<evidence type="ECO:0000256" key="3">
    <source>
        <dbReference type="ARBA" id="ARBA00022448"/>
    </source>
</evidence>
<feature type="transmembrane region" description="Helical" evidence="13">
    <location>
        <begin position="608"/>
        <end position="627"/>
    </location>
</feature>
<evidence type="ECO:0000256" key="13">
    <source>
        <dbReference type="SAM" id="Phobius"/>
    </source>
</evidence>
<evidence type="ECO:0000256" key="5">
    <source>
        <dbReference type="ARBA" id="ARBA00022737"/>
    </source>
</evidence>
<organism evidence="16 17">
    <name type="scientific">Adineta ricciae</name>
    <name type="common">Rotifer</name>
    <dbReference type="NCBI Taxonomy" id="249248"/>
    <lineage>
        <taxon>Eukaryota</taxon>
        <taxon>Metazoa</taxon>
        <taxon>Spiralia</taxon>
        <taxon>Gnathifera</taxon>
        <taxon>Rotifera</taxon>
        <taxon>Eurotatoria</taxon>
        <taxon>Bdelloidea</taxon>
        <taxon>Adinetida</taxon>
        <taxon>Adinetidae</taxon>
        <taxon>Adineta</taxon>
    </lineage>
</organism>
<feature type="transmembrane region" description="Helical" evidence="13">
    <location>
        <begin position="578"/>
        <end position="602"/>
    </location>
</feature>
<evidence type="ECO:0000256" key="1">
    <source>
        <dbReference type="ARBA" id="ARBA00004141"/>
    </source>
</evidence>
<protein>
    <submittedName>
        <fullName evidence="16">Uncharacterized protein</fullName>
    </submittedName>
</protein>
<evidence type="ECO:0000256" key="9">
    <source>
        <dbReference type="ARBA" id="ARBA00022989"/>
    </source>
</evidence>
<keyword evidence="5" id="KW-0677">Repeat</keyword>
<comment type="similarity">
    <text evidence="2">Belongs to the ABC transporter superfamily. ABCB family. Multidrug resistance exporter (TC 3.A.1.201) subfamily.</text>
</comment>
<dbReference type="EMBL" id="CAJNOJ010000261">
    <property type="protein sequence ID" value="CAF1348565.1"/>
    <property type="molecule type" value="Genomic_DNA"/>
</dbReference>
<feature type="transmembrane region" description="Helical" evidence="13">
    <location>
        <begin position="724"/>
        <end position="745"/>
    </location>
</feature>
<dbReference type="PANTHER" id="PTHR43394">
    <property type="entry name" value="ATP-DEPENDENT PERMEASE MDL1, MITOCHONDRIAL"/>
    <property type="match status" value="1"/>
</dbReference>
<feature type="transmembrane region" description="Helical" evidence="13">
    <location>
        <begin position="461"/>
        <end position="488"/>
    </location>
</feature>
<dbReference type="PANTHER" id="PTHR43394:SF18">
    <property type="entry name" value="ABC TRANSPORTER B FAMILY MEMBER 11-LIKE"/>
    <property type="match status" value="1"/>
</dbReference>
<dbReference type="InterPro" id="IPR017871">
    <property type="entry name" value="ABC_transporter-like_CS"/>
</dbReference>
<evidence type="ECO:0000256" key="8">
    <source>
        <dbReference type="ARBA" id="ARBA00022967"/>
    </source>
</evidence>
<dbReference type="Proteomes" id="UP000663852">
    <property type="component" value="Unassembled WGS sequence"/>
</dbReference>
<evidence type="ECO:0000256" key="12">
    <source>
        <dbReference type="SAM" id="MobiDB-lite"/>
    </source>
</evidence>
<evidence type="ECO:0000313" key="17">
    <source>
        <dbReference type="Proteomes" id="UP000663852"/>
    </source>
</evidence>
<keyword evidence="10 13" id="KW-0472">Membrane</keyword>
<keyword evidence="8" id="KW-1278">Translocase</keyword>
<proteinExistence type="inferred from homology"/>
<feature type="transmembrane region" description="Helical" evidence="13">
    <location>
        <begin position="508"/>
        <end position="529"/>
    </location>
</feature>
<comment type="subcellular location">
    <subcellularLocation>
        <location evidence="1">Membrane</location>
        <topology evidence="1">Multi-pass membrane protein</topology>
    </subcellularLocation>
</comment>
<dbReference type="SMART" id="SM00382">
    <property type="entry name" value="AAA"/>
    <property type="match status" value="2"/>
</dbReference>
<dbReference type="AlphaFoldDB" id="A0A815H2T0"/>
<evidence type="ECO:0000256" key="7">
    <source>
        <dbReference type="ARBA" id="ARBA00022840"/>
    </source>
</evidence>
<evidence type="ECO:0000259" key="15">
    <source>
        <dbReference type="PROSITE" id="PS50929"/>
    </source>
</evidence>
<keyword evidence="11" id="KW-0325">Glycoprotein</keyword>
<dbReference type="Pfam" id="PF00005">
    <property type="entry name" value="ABC_tran"/>
    <property type="match status" value="2"/>
</dbReference>
<dbReference type="FunFam" id="3.40.50.300:FF:000479">
    <property type="entry name" value="Multidrug resistance protein 1A"/>
    <property type="match status" value="1"/>
</dbReference>